<name>A0A5B0E0Q0_9HYPH</name>
<dbReference type="EMBL" id="VTWH01000002">
    <property type="protein sequence ID" value="KAA0971039.1"/>
    <property type="molecule type" value="Genomic_DNA"/>
</dbReference>
<sequence>MFVDAISDAKPLRTFAEIAFFAGAISDAKPLRTFAEIAWVNSFPCADLSRLRTLHQALFYKPGNSP</sequence>
<protein>
    <submittedName>
        <fullName evidence="1">Uncharacterized protein</fullName>
    </submittedName>
</protein>
<dbReference type="OrthoDB" id="7210494at2"/>
<dbReference type="Proteomes" id="UP000324738">
    <property type="component" value="Unassembled WGS sequence"/>
</dbReference>
<evidence type="ECO:0000313" key="1">
    <source>
        <dbReference type="EMBL" id="KAA0971039.1"/>
    </source>
</evidence>
<proteinExistence type="predicted"/>
<gene>
    <name evidence="1" type="ORF">FPY71_11350</name>
</gene>
<organism evidence="1 2">
    <name type="scientific">Aureimonas fodinaquatilis</name>
    <dbReference type="NCBI Taxonomy" id="2565783"/>
    <lineage>
        <taxon>Bacteria</taxon>
        <taxon>Pseudomonadati</taxon>
        <taxon>Pseudomonadota</taxon>
        <taxon>Alphaproteobacteria</taxon>
        <taxon>Hyphomicrobiales</taxon>
        <taxon>Aurantimonadaceae</taxon>
        <taxon>Aureimonas</taxon>
    </lineage>
</organism>
<reference evidence="1 2" key="1">
    <citation type="submission" date="2019-08" db="EMBL/GenBank/DDBJ databases">
        <title>Aureimonas fodiniaquatilis sp. nov., isolated from a coal mine wastewater.</title>
        <authorList>
            <person name="Kim W."/>
        </authorList>
    </citation>
    <scope>NUCLEOTIDE SEQUENCE [LARGE SCALE GENOMIC DNA]</scope>
    <source>
        <strain evidence="1 2">CAU 1482</strain>
    </source>
</reference>
<accession>A0A5B0E0Q0</accession>
<comment type="caution">
    <text evidence="1">The sequence shown here is derived from an EMBL/GenBank/DDBJ whole genome shotgun (WGS) entry which is preliminary data.</text>
</comment>
<evidence type="ECO:0000313" key="2">
    <source>
        <dbReference type="Proteomes" id="UP000324738"/>
    </source>
</evidence>
<keyword evidence="2" id="KW-1185">Reference proteome</keyword>
<dbReference type="AlphaFoldDB" id="A0A5B0E0Q0"/>